<dbReference type="Proteomes" id="UP000318141">
    <property type="component" value="Unassembled WGS sequence"/>
</dbReference>
<accession>A0A562B583</accession>
<proteinExistence type="predicted"/>
<gene>
    <name evidence="1" type="ORF">L602_000500000330</name>
</gene>
<evidence type="ECO:0000313" key="1">
    <source>
        <dbReference type="EMBL" id="TWG80387.1"/>
    </source>
</evidence>
<keyword evidence="2" id="KW-1185">Reference proteome</keyword>
<comment type="caution">
    <text evidence="1">The sequence shown here is derived from an EMBL/GenBank/DDBJ whole genome shotgun (WGS) entry which is preliminary data.</text>
</comment>
<protein>
    <recommendedName>
        <fullName evidence="3">WYL domain-containing protein</fullName>
    </recommendedName>
</protein>
<organism evidence="1 2">
    <name type="scientific">Cupriavidus gilardii J11</name>
    <dbReference type="NCBI Taxonomy" id="936133"/>
    <lineage>
        <taxon>Bacteria</taxon>
        <taxon>Pseudomonadati</taxon>
        <taxon>Pseudomonadota</taxon>
        <taxon>Betaproteobacteria</taxon>
        <taxon>Burkholderiales</taxon>
        <taxon>Burkholderiaceae</taxon>
        <taxon>Cupriavidus</taxon>
    </lineage>
</organism>
<sequence>MGLPRFHETLVSAIAHRRTLQLRYHGLVRTVEPHVYGIDRHGHTLLRCYQTAGGSLSGKLGWKLLRTDEIRSMRATSIPIEGPRPGYEPEDPVMETILARL</sequence>
<evidence type="ECO:0008006" key="3">
    <source>
        <dbReference type="Google" id="ProtNLM"/>
    </source>
</evidence>
<evidence type="ECO:0000313" key="2">
    <source>
        <dbReference type="Proteomes" id="UP000318141"/>
    </source>
</evidence>
<reference evidence="1 2" key="1">
    <citation type="submission" date="2019-07" db="EMBL/GenBank/DDBJ databases">
        <title>Genome sequencing of lignin-degrading bacterial isolates.</title>
        <authorList>
            <person name="Gladden J."/>
        </authorList>
    </citation>
    <scope>NUCLEOTIDE SEQUENCE [LARGE SCALE GENOMIC DNA]</scope>
    <source>
        <strain evidence="1 2">J11</strain>
    </source>
</reference>
<dbReference type="AlphaFoldDB" id="A0A562B583"/>
<dbReference type="EMBL" id="VLJN01000045">
    <property type="protein sequence ID" value="TWG80387.1"/>
    <property type="molecule type" value="Genomic_DNA"/>
</dbReference>
<name>A0A562B583_9BURK</name>